<accession>A0ACC2PYX1</accession>
<organism evidence="1 2">
    <name type="scientific">Eretmocerus hayati</name>
    <dbReference type="NCBI Taxonomy" id="131215"/>
    <lineage>
        <taxon>Eukaryota</taxon>
        <taxon>Metazoa</taxon>
        <taxon>Ecdysozoa</taxon>
        <taxon>Arthropoda</taxon>
        <taxon>Hexapoda</taxon>
        <taxon>Insecta</taxon>
        <taxon>Pterygota</taxon>
        <taxon>Neoptera</taxon>
        <taxon>Endopterygota</taxon>
        <taxon>Hymenoptera</taxon>
        <taxon>Apocrita</taxon>
        <taxon>Proctotrupomorpha</taxon>
        <taxon>Chalcidoidea</taxon>
        <taxon>Aphelinidae</taxon>
        <taxon>Aphelininae</taxon>
        <taxon>Eretmocerus</taxon>
    </lineage>
</organism>
<keyword evidence="2" id="KW-1185">Reference proteome</keyword>
<evidence type="ECO:0000313" key="2">
    <source>
        <dbReference type="Proteomes" id="UP001239111"/>
    </source>
</evidence>
<dbReference type="EMBL" id="CM056741">
    <property type="protein sequence ID" value="KAJ8688141.1"/>
    <property type="molecule type" value="Genomic_DNA"/>
</dbReference>
<proteinExistence type="predicted"/>
<comment type="caution">
    <text evidence="1">The sequence shown here is derived from an EMBL/GenBank/DDBJ whole genome shotgun (WGS) entry which is preliminary data.</text>
</comment>
<name>A0ACC2PYX1_9HYME</name>
<dbReference type="Proteomes" id="UP001239111">
    <property type="component" value="Chromosome 1"/>
</dbReference>
<evidence type="ECO:0000313" key="1">
    <source>
        <dbReference type="EMBL" id="KAJ8688141.1"/>
    </source>
</evidence>
<sequence length="553" mass="62808">MIWLLCSVVLMPHAIIAGLVHSHQRNNNSDNNTELDLNINSQRSKEFSHPLPANVGCKRQAKCITMTNATCMGTRLPFSSTTLDLVPVPTTEGLIREKLHELQALKHIPKCWAVVQPFLCSIFMPKCVNDTVDLPSQEMCRMISGPCRVLFNHTIWPSFIKCEDTDMFPSLCEDDERGIKFNTTGECLLPLVPTNNSLAVFEGIEGCGYPCSDPLYTYNEKLQTQLLVLWTLVIWWFQDLVGLVTVKKIMNYAASVTSFFNSFVMISCSGRLLAFNFDLGDVNCREDVALGVSESSGESLFCRVVFVSVYYSTMAAIVWFVILTHRWYKSAQSFKKMPSSIKHYELFLPWCLPMIPTVAVMAMKETDGNYVRGICLARFNNPIVGVWFVLVPILLGIFIGGYFLRKGLTAPIYRRRNSQKFISEEAFATIQNNIRQTGLFLIISLISVIITFGCYIYDFIHSWEWKQSFEDFIMCSITSKYSSTSDCKMNFRPNIITIQLHLLGPLLPSIVMAPLLWTNSTLDQSDTQTKLSKRFSNSESERPVYLKKHQVTP</sequence>
<protein>
    <submittedName>
        <fullName evidence="1">Uncharacterized protein</fullName>
    </submittedName>
</protein>
<reference evidence="1" key="1">
    <citation type="submission" date="2023-04" db="EMBL/GenBank/DDBJ databases">
        <title>A chromosome-level genome assembly of the parasitoid wasp Eretmocerus hayati.</title>
        <authorList>
            <person name="Zhong Y."/>
            <person name="Liu S."/>
            <person name="Liu Y."/>
        </authorList>
    </citation>
    <scope>NUCLEOTIDE SEQUENCE</scope>
    <source>
        <strain evidence="1">ZJU_SS_LIU_2023</strain>
    </source>
</reference>
<gene>
    <name evidence="1" type="ORF">QAD02_023936</name>
</gene>